<sequence length="296" mass="33326">MIVVKVLNLVVRGASKSFTAECNALRDIRHKNLVKIMSVCEIIDFQGNYSKAIVYEFKANGSLYKWLYYNGEQEQETNATNRNLGFIQRLDIAIHVSQELEYLHCGTDSVIVHGDLKSSNILLVEDMTAFVGDSVLSKIISSKLPMHESSITIGTKGTFRYLPPGDVYSYGILVLELFTNRRPTDDSFNDHVNLRNFVSAALPDSVTEVADPLIQIGSDMDNTKIEHFLASDLPPPLELLDDGINQPRGVCRNLGLHVHRELPPPFSIALALDLPMFWRLEIPKFPISSLDFRLRH</sequence>
<accession>A0A022PSN2</accession>
<dbReference type="EMBL" id="KI632359">
    <property type="protein sequence ID" value="EYU17833.1"/>
    <property type="molecule type" value="Genomic_DNA"/>
</dbReference>
<gene>
    <name evidence="8" type="ORF">MIMGU_mgv11b024614mg</name>
</gene>
<evidence type="ECO:0000313" key="8">
    <source>
        <dbReference type="EMBL" id="EYU17833.1"/>
    </source>
</evidence>
<proteinExistence type="predicted"/>
<evidence type="ECO:0000256" key="4">
    <source>
        <dbReference type="ARBA" id="ARBA00022737"/>
    </source>
</evidence>
<keyword evidence="3" id="KW-0812">Transmembrane</keyword>
<dbReference type="Gene3D" id="1.10.510.10">
    <property type="entry name" value="Transferase(Phosphotransferase) domain 1"/>
    <property type="match status" value="1"/>
</dbReference>
<dbReference type="SMART" id="SM00220">
    <property type="entry name" value="S_TKc"/>
    <property type="match status" value="1"/>
</dbReference>
<dbReference type="InterPro" id="IPR008271">
    <property type="entry name" value="Ser/Thr_kinase_AS"/>
</dbReference>
<evidence type="ECO:0000256" key="2">
    <source>
        <dbReference type="ARBA" id="ARBA00022614"/>
    </source>
</evidence>
<dbReference type="PhylomeDB" id="A0A022PSN2"/>
<dbReference type="GO" id="GO:0005524">
    <property type="term" value="F:ATP binding"/>
    <property type="evidence" value="ECO:0007669"/>
    <property type="project" value="InterPro"/>
</dbReference>
<dbReference type="PROSITE" id="PS00108">
    <property type="entry name" value="PROTEIN_KINASE_ST"/>
    <property type="match status" value="1"/>
</dbReference>
<keyword evidence="2" id="KW-0433">Leucine-rich repeat</keyword>
<keyword evidence="4" id="KW-0677">Repeat</keyword>
<protein>
    <recommendedName>
        <fullName evidence="7">Protein kinase domain-containing protein</fullName>
    </recommendedName>
</protein>
<dbReference type="Proteomes" id="UP000030748">
    <property type="component" value="Unassembled WGS sequence"/>
</dbReference>
<reference evidence="8 9" key="1">
    <citation type="journal article" date="2013" name="Proc. Natl. Acad. Sci. U.S.A.">
        <title>Fine-scale variation in meiotic recombination in Mimulus inferred from population shotgun sequencing.</title>
        <authorList>
            <person name="Hellsten U."/>
            <person name="Wright K.M."/>
            <person name="Jenkins J."/>
            <person name="Shu S."/>
            <person name="Yuan Y."/>
            <person name="Wessler S.R."/>
            <person name="Schmutz J."/>
            <person name="Willis J.H."/>
            <person name="Rokhsar D.S."/>
        </authorList>
    </citation>
    <scope>NUCLEOTIDE SEQUENCE [LARGE SCALE GENOMIC DNA]</scope>
    <source>
        <strain evidence="9">cv. DUN x IM62</strain>
    </source>
</reference>
<evidence type="ECO:0000259" key="7">
    <source>
        <dbReference type="PROSITE" id="PS50011"/>
    </source>
</evidence>
<dbReference type="eggNOG" id="ENOG502QPYS">
    <property type="taxonomic scope" value="Eukaryota"/>
</dbReference>
<evidence type="ECO:0000256" key="3">
    <source>
        <dbReference type="ARBA" id="ARBA00022692"/>
    </source>
</evidence>
<dbReference type="InterPro" id="IPR001245">
    <property type="entry name" value="Ser-Thr/Tyr_kinase_cat_dom"/>
</dbReference>
<evidence type="ECO:0000256" key="1">
    <source>
        <dbReference type="ARBA" id="ARBA00004370"/>
    </source>
</evidence>
<name>A0A022PSN2_ERYGU</name>
<dbReference type="PROSITE" id="PS50011">
    <property type="entry name" value="PROTEIN_KINASE_DOM"/>
    <property type="match status" value="1"/>
</dbReference>
<keyword evidence="6" id="KW-0472">Membrane</keyword>
<dbReference type="InterPro" id="IPR051809">
    <property type="entry name" value="Plant_receptor-like_S/T_kinase"/>
</dbReference>
<dbReference type="GO" id="GO:0016020">
    <property type="term" value="C:membrane"/>
    <property type="evidence" value="ECO:0007669"/>
    <property type="project" value="UniProtKB-SubCell"/>
</dbReference>
<dbReference type="PANTHER" id="PTHR27008">
    <property type="entry name" value="OS04G0122200 PROTEIN"/>
    <property type="match status" value="1"/>
</dbReference>
<feature type="domain" description="Protein kinase" evidence="7">
    <location>
        <begin position="1"/>
        <end position="237"/>
    </location>
</feature>
<dbReference type="STRING" id="4155.A0A022PSN2"/>
<dbReference type="AlphaFoldDB" id="A0A022PSN2"/>
<evidence type="ECO:0000313" key="9">
    <source>
        <dbReference type="Proteomes" id="UP000030748"/>
    </source>
</evidence>
<evidence type="ECO:0000256" key="5">
    <source>
        <dbReference type="ARBA" id="ARBA00022989"/>
    </source>
</evidence>
<organism evidence="8 9">
    <name type="scientific">Erythranthe guttata</name>
    <name type="common">Yellow monkey flower</name>
    <name type="synonym">Mimulus guttatus</name>
    <dbReference type="NCBI Taxonomy" id="4155"/>
    <lineage>
        <taxon>Eukaryota</taxon>
        <taxon>Viridiplantae</taxon>
        <taxon>Streptophyta</taxon>
        <taxon>Embryophyta</taxon>
        <taxon>Tracheophyta</taxon>
        <taxon>Spermatophyta</taxon>
        <taxon>Magnoliopsida</taxon>
        <taxon>eudicotyledons</taxon>
        <taxon>Gunneridae</taxon>
        <taxon>Pentapetalae</taxon>
        <taxon>asterids</taxon>
        <taxon>lamiids</taxon>
        <taxon>Lamiales</taxon>
        <taxon>Phrymaceae</taxon>
        <taxon>Erythranthe</taxon>
    </lineage>
</organism>
<dbReference type="Pfam" id="PF07714">
    <property type="entry name" value="PK_Tyr_Ser-Thr"/>
    <property type="match status" value="1"/>
</dbReference>
<dbReference type="InterPro" id="IPR000719">
    <property type="entry name" value="Prot_kinase_dom"/>
</dbReference>
<dbReference type="InterPro" id="IPR011009">
    <property type="entry name" value="Kinase-like_dom_sf"/>
</dbReference>
<evidence type="ECO:0000256" key="6">
    <source>
        <dbReference type="ARBA" id="ARBA00023136"/>
    </source>
</evidence>
<keyword evidence="5" id="KW-1133">Transmembrane helix</keyword>
<keyword evidence="9" id="KW-1185">Reference proteome</keyword>
<dbReference type="GO" id="GO:0004672">
    <property type="term" value="F:protein kinase activity"/>
    <property type="evidence" value="ECO:0007669"/>
    <property type="project" value="InterPro"/>
</dbReference>
<comment type="subcellular location">
    <subcellularLocation>
        <location evidence="1">Membrane</location>
    </subcellularLocation>
</comment>
<dbReference type="PANTHER" id="PTHR27008:SF596">
    <property type="entry name" value="OS02G0215500 PROTEIN"/>
    <property type="match status" value="1"/>
</dbReference>
<dbReference type="SUPFAM" id="SSF56112">
    <property type="entry name" value="Protein kinase-like (PK-like)"/>
    <property type="match status" value="1"/>
</dbReference>